<reference evidence="2" key="1">
    <citation type="submission" date="2012-11" db="EMBL/GenBank/DDBJ databases">
        <title>Dependencies among metagenomic species, viruses, plasmids and units of genetic variation.</title>
        <authorList>
            <person name="Nielsen H.B."/>
            <person name="Almeida M."/>
            <person name="Juncker A.S."/>
            <person name="Rasmussen S."/>
            <person name="Li J."/>
            <person name="Sunagawa S."/>
            <person name="Plichta D."/>
            <person name="Gautier L."/>
            <person name="Le Chatelier E."/>
            <person name="Peletier E."/>
            <person name="Bonde I."/>
            <person name="Nielsen T."/>
            <person name="Manichanh C."/>
            <person name="Arumugam M."/>
            <person name="Batto J."/>
            <person name="Santos M.B.Q.D."/>
            <person name="Blom N."/>
            <person name="Borruel N."/>
            <person name="Burgdorf K.S."/>
            <person name="Boumezbeur F."/>
            <person name="Casellas F."/>
            <person name="Dore J."/>
            <person name="Guarner F."/>
            <person name="Hansen T."/>
            <person name="Hildebrand F."/>
            <person name="Kaas R.S."/>
            <person name="Kennedy S."/>
            <person name="Kristiansen K."/>
            <person name="Kultima J.R."/>
            <person name="Leonard P."/>
            <person name="Levenez F."/>
            <person name="Lund O."/>
            <person name="Moumen B."/>
            <person name="Le Paslier D."/>
            <person name="Pons N."/>
            <person name="Pedersen O."/>
            <person name="Prifti E."/>
            <person name="Qin J."/>
            <person name="Raes J."/>
            <person name="Tap J."/>
            <person name="Tims S."/>
            <person name="Ussery D.W."/>
            <person name="Yamada T."/>
            <person name="MetaHit consortium"/>
            <person name="Renault P."/>
            <person name="Sicheritz-Ponten T."/>
            <person name="Bork P."/>
            <person name="Wang J."/>
            <person name="Brunak S."/>
            <person name="Ehrlich S.D."/>
        </authorList>
    </citation>
    <scope>NUCLEOTIDE SEQUENCE [LARGE SCALE GENOMIC DNA]</scope>
</reference>
<dbReference type="Pfam" id="PF13347">
    <property type="entry name" value="MFS_2"/>
    <property type="match status" value="1"/>
</dbReference>
<dbReference type="GO" id="GO:0005886">
    <property type="term" value="C:plasma membrane"/>
    <property type="evidence" value="ECO:0007669"/>
    <property type="project" value="TreeGrafter"/>
</dbReference>
<feature type="transmembrane region" description="Helical" evidence="1">
    <location>
        <begin position="183"/>
        <end position="205"/>
    </location>
</feature>
<dbReference type="Gene3D" id="1.20.1250.20">
    <property type="entry name" value="MFS general substrate transporter like domains"/>
    <property type="match status" value="1"/>
</dbReference>
<keyword evidence="1" id="KW-0812">Transmembrane</keyword>
<dbReference type="PANTHER" id="PTHR11328">
    <property type="entry name" value="MAJOR FACILITATOR SUPERFAMILY DOMAIN-CONTAINING PROTEIN"/>
    <property type="match status" value="1"/>
</dbReference>
<comment type="caution">
    <text evidence="2">The sequence shown here is derived from an EMBL/GenBank/DDBJ whole genome shotgun (WGS) entry which is preliminary data.</text>
</comment>
<evidence type="ECO:0000313" key="3">
    <source>
        <dbReference type="Proteomes" id="UP000018009"/>
    </source>
</evidence>
<feature type="transmembrane region" description="Helical" evidence="1">
    <location>
        <begin position="7"/>
        <end position="27"/>
    </location>
</feature>
<dbReference type="Proteomes" id="UP000018009">
    <property type="component" value="Unassembled WGS sequence"/>
</dbReference>
<dbReference type="PANTHER" id="PTHR11328:SF24">
    <property type="entry name" value="MAJOR FACILITATOR SUPERFAMILY (MFS) PROFILE DOMAIN-CONTAINING PROTEIN"/>
    <property type="match status" value="1"/>
</dbReference>
<feature type="transmembrane region" description="Helical" evidence="1">
    <location>
        <begin position="39"/>
        <end position="60"/>
    </location>
</feature>
<dbReference type="EMBL" id="CBDY010000446">
    <property type="protein sequence ID" value="CDB64663.1"/>
    <property type="molecule type" value="Genomic_DNA"/>
</dbReference>
<feature type="transmembrane region" description="Helical" evidence="1">
    <location>
        <begin position="144"/>
        <end position="163"/>
    </location>
</feature>
<proteinExistence type="predicted"/>
<dbReference type="InterPro" id="IPR039672">
    <property type="entry name" value="MFS_2"/>
</dbReference>
<dbReference type="GO" id="GO:0008643">
    <property type="term" value="P:carbohydrate transport"/>
    <property type="evidence" value="ECO:0007669"/>
    <property type="project" value="InterPro"/>
</dbReference>
<evidence type="ECO:0000313" key="2">
    <source>
        <dbReference type="EMBL" id="CDB64663.1"/>
    </source>
</evidence>
<protein>
    <recommendedName>
        <fullName evidence="4">Major facilitator superfamily (MFS) profile domain-containing protein</fullName>
    </recommendedName>
</protein>
<dbReference type="GO" id="GO:0015293">
    <property type="term" value="F:symporter activity"/>
    <property type="evidence" value="ECO:0007669"/>
    <property type="project" value="InterPro"/>
</dbReference>
<gene>
    <name evidence="2" type="ORF">BN486_00874</name>
</gene>
<keyword evidence="1" id="KW-0472">Membrane</keyword>
<dbReference type="SUPFAM" id="SSF103473">
    <property type="entry name" value="MFS general substrate transporter"/>
    <property type="match status" value="1"/>
</dbReference>
<feature type="transmembrane region" description="Helical" evidence="1">
    <location>
        <begin position="72"/>
        <end position="91"/>
    </location>
</feature>
<organism evidence="2 3">
    <name type="scientific">[Clostridium] clostridioforme CAG:132</name>
    <dbReference type="NCBI Taxonomy" id="1263065"/>
    <lineage>
        <taxon>Bacteria</taxon>
        <taxon>Bacillati</taxon>
        <taxon>Bacillota</taxon>
        <taxon>Clostridia</taxon>
        <taxon>Lachnospirales</taxon>
        <taxon>Lachnospiraceae</taxon>
        <taxon>Enterocloster</taxon>
    </lineage>
</organism>
<keyword evidence="1" id="KW-1133">Transmembrane helix</keyword>
<evidence type="ECO:0008006" key="4">
    <source>
        <dbReference type="Google" id="ProtNLM"/>
    </source>
</evidence>
<name>R6JPF8_9FIRM</name>
<dbReference type="InterPro" id="IPR036259">
    <property type="entry name" value="MFS_trans_sf"/>
</dbReference>
<evidence type="ECO:0000256" key="1">
    <source>
        <dbReference type="SAM" id="Phobius"/>
    </source>
</evidence>
<dbReference type="AlphaFoldDB" id="R6JPF8"/>
<feature type="transmembrane region" description="Helical" evidence="1">
    <location>
        <begin position="97"/>
        <end position="123"/>
    </location>
</feature>
<sequence>MFKNKYFIFVTLIFVINYTALGVNNGLRIFYARNVLGNAGLMGTLTLCFILPKMIGNLLYPQITRIMGKWKSLVLGYILEMAGVAVMALTPSSLGTAVAGLVLLGIGGIPHTAGLFALVADVIDYGEWKTGVRIDGLTNSATSFGMKVGAGLGSAIVGWGLAWGNYNGRLAAQTAETVSAIKILFTAVPFALFSAGLIIIMFTNIDKIYPQISRDLAAGRSEAGQ</sequence>
<accession>R6JPF8</accession>